<comment type="caution">
    <text evidence="9">The sequence shown here is derived from an EMBL/GenBank/DDBJ whole genome shotgun (WGS) entry which is preliminary data.</text>
</comment>
<dbReference type="InterPro" id="IPR001851">
    <property type="entry name" value="ABC_transp_permease"/>
</dbReference>
<evidence type="ECO:0000256" key="1">
    <source>
        <dbReference type="ARBA" id="ARBA00004651"/>
    </source>
</evidence>
<evidence type="ECO:0000256" key="2">
    <source>
        <dbReference type="ARBA" id="ARBA00022448"/>
    </source>
</evidence>
<evidence type="ECO:0000256" key="8">
    <source>
        <dbReference type="SAM" id="Phobius"/>
    </source>
</evidence>
<dbReference type="GO" id="GO:0005886">
    <property type="term" value="C:plasma membrane"/>
    <property type="evidence" value="ECO:0007669"/>
    <property type="project" value="UniProtKB-SubCell"/>
</dbReference>
<organism evidence="9 10">
    <name type="scientific">Prosthecomicrobium pneumaticum</name>
    <dbReference type="NCBI Taxonomy" id="81895"/>
    <lineage>
        <taxon>Bacteria</taxon>
        <taxon>Pseudomonadati</taxon>
        <taxon>Pseudomonadota</taxon>
        <taxon>Alphaproteobacteria</taxon>
        <taxon>Hyphomicrobiales</taxon>
        <taxon>Kaistiaceae</taxon>
        <taxon>Prosthecomicrobium</taxon>
    </lineage>
</organism>
<feature type="transmembrane region" description="Helical" evidence="8">
    <location>
        <begin position="257"/>
        <end position="274"/>
    </location>
</feature>
<keyword evidence="7 8" id="KW-0472">Membrane</keyword>
<evidence type="ECO:0000313" key="10">
    <source>
        <dbReference type="Proteomes" id="UP000523821"/>
    </source>
</evidence>
<feature type="transmembrane region" description="Helical" evidence="8">
    <location>
        <begin position="179"/>
        <end position="204"/>
    </location>
</feature>
<keyword evidence="6 8" id="KW-1133">Transmembrane helix</keyword>
<feature type="transmembrane region" description="Helical" evidence="8">
    <location>
        <begin position="225"/>
        <end position="245"/>
    </location>
</feature>
<name>A0A7W9FIR9_9HYPH</name>
<dbReference type="AlphaFoldDB" id="A0A7W9FIR9"/>
<feature type="transmembrane region" description="Helical" evidence="8">
    <location>
        <begin position="279"/>
        <end position="299"/>
    </location>
</feature>
<comment type="subcellular location">
    <subcellularLocation>
        <location evidence="1">Cell membrane</location>
        <topology evidence="1">Multi-pass membrane protein</topology>
    </subcellularLocation>
</comment>
<keyword evidence="10" id="KW-1185">Reference proteome</keyword>
<dbReference type="RefSeq" id="WP_183851580.1">
    <property type="nucleotide sequence ID" value="NZ_JACHOO010000001.1"/>
</dbReference>
<feature type="transmembrane region" description="Helical" evidence="8">
    <location>
        <begin position="305"/>
        <end position="324"/>
    </location>
</feature>
<protein>
    <submittedName>
        <fullName evidence="9">Ribose transport system permease protein</fullName>
    </submittedName>
</protein>
<feature type="transmembrane region" description="Helical" evidence="8">
    <location>
        <begin position="140"/>
        <end position="159"/>
    </location>
</feature>
<keyword evidence="5 8" id="KW-0812">Transmembrane</keyword>
<dbReference type="CDD" id="cd06579">
    <property type="entry name" value="TM_PBP1_transp_AraH_like"/>
    <property type="match status" value="1"/>
</dbReference>
<dbReference type="GO" id="GO:0022857">
    <property type="term" value="F:transmembrane transporter activity"/>
    <property type="evidence" value="ECO:0007669"/>
    <property type="project" value="InterPro"/>
</dbReference>
<dbReference type="PANTHER" id="PTHR32196:SF21">
    <property type="entry name" value="ABC TRANSPORTER PERMEASE PROTEIN YPHD-RELATED"/>
    <property type="match status" value="1"/>
</dbReference>
<accession>A0A7W9FIR9</accession>
<evidence type="ECO:0000256" key="7">
    <source>
        <dbReference type="ARBA" id="ARBA00023136"/>
    </source>
</evidence>
<sequence length="328" mass="34412">MTDTATLDRPAPLGRRIRRFMSDQPLVPLIVLLVILVGVLEFLRPGIVNERWIANTVKFAIPLAMLAACQTMTMLTGGIDLSVSTVATMAAFFMAAQSVALDPVSAGAIALLPALLIGIANGIGVGVFRVHPLIMTLGTSLVGIGCLQVYQRTVIASGARVPDGLTWLGTGLTGGVPNALLLFIPVAAFVILMLRFTGFGRLLYAVGDNERAARLSGVQYWRVILALYVLSALIAGITGLLYLGLIRTPSLSLADPLMLPSVAAAVIGGTSIFGGRGGYAGTIVGALILTVLTTLLRLLQLPEGARLILFGAIVLLVTAAYLRLVDDR</sequence>
<keyword evidence="4" id="KW-0997">Cell inner membrane</keyword>
<reference evidence="9 10" key="1">
    <citation type="submission" date="2020-08" db="EMBL/GenBank/DDBJ databases">
        <title>Genomic Encyclopedia of Type Strains, Phase IV (KMG-IV): sequencing the most valuable type-strain genomes for metagenomic binning, comparative biology and taxonomic classification.</title>
        <authorList>
            <person name="Goeker M."/>
        </authorList>
    </citation>
    <scope>NUCLEOTIDE SEQUENCE [LARGE SCALE GENOMIC DNA]</scope>
    <source>
        <strain evidence="9 10">DSM 16268</strain>
    </source>
</reference>
<keyword evidence="3" id="KW-1003">Cell membrane</keyword>
<evidence type="ECO:0000256" key="4">
    <source>
        <dbReference type="ARBA" id="ARBA00022519"/>
    </source>
</evidence>
<dbReference type="Pfam" id="PF02653">
    <property type="entry name" value="BPD_transp_2"/>
    <property type="match status" value="1"/>
</dbReference>
<keyword evidence="2" id="KW-0813">Transport</keyword>
<evidence type="ECO:0000256" key="5">
    <source>
        <dbReference type="ARBA" id="ARBA00022692"/>
    </source>
</evidence>
<feature type="transmembrane region" description="Helical" evidence="8">
    <location>
        <begin position="26"/>
        <end position="46"/>
    </location>
</feature>
<gene>
    <name evidence="9" type="ORF">GGQ63_000030</name>
</gene>
<feature type="transmembrane region" description="Helical" evidence="8">
    <location>
        <begin position="81"/>
        <end position="100"/>
    </location>
</feature>
<dbReference type="EMBL" id="JACHOO010000001">
    <property type="protein sequence ID" value="MBB5750987.1"/>
    <property type="molecule type" value="Genomic_DNA"/>
</dbReference>
<evidence type="ECO:0000256" key="3">
    <source>
        <dbReference type="ARBA" id="ARBA00022475"/>
    </source>
</evidence>
<evidence type="ECO:0000313" key="9">
    <source>
        <dbReference type="EMBL" id="MBB5750987.1"/>
    </source>
</evidence>
<feature type="transmembrane region" description="Helical" evidence="8">
    <location>
        <begin position="106"/>
        <end position="128"/>
    </location>
</feature>
<proteinExistence type="predicted"/>
<evidence type="ECO:0000256" key="6">
    <source>
        <dbReference type="ARBA" id="ARBA00022989"/>
    </source>
</evidence>
<dbReference type="PANTHER" id="PTHR32196">
    <property type="entry name" value="ABC TRANSPORTER PERMEASE PROTEIN YPHD-RELATED-RELATED"/>
    <property type="match status" value="1"/>
</dbReference>
<dbReference type="Proteomes" id="UP000523821">
    <property type="component" value="Unassembled WGS sequence"/>
</dbReference>